<gene>
    <name evidence="2" type="ORF">SBAD_LOCUS2625</name>
</gene>
<proteinExistence type="predicted"/>
<protein>
    <submittedName>
        <fullName evidence="4">Molybdopterin synthase sulfur carrier subunit</fullName>
    </submittedName>
</protein>
<feature type="signal peptide" evidence="1">
    <location>
        <begin position="1"/>
        <end position="19"/>
    </location>
</feature>
<evidence type="ECO:0000313" key="4">
    <source>
        <dbReference type="WBParaSite" id="SBAD_0000275501-mRNA-1"/>
    </source>
</evidence>
<evidence type="ECO:0000313" key="2">
    <source>
        <dbReference type="EMBL" id="VDO98349.1"/>
    </source>
</evidence>
<reference evidence="2 3" key="2">
    <citation type="submission" date="2018-11" db="EMBL/GenBank/DDBJ databases">
        <authorList>
            <consortium name="Pathogen Informatics"/>
        </authorList>
    </citation>
    <scope>NUCLEOTIDE SEQUENCE [LARGE SCALE GENOMIC DNA]</scope>
</reference>
<keyword evidence="1" id="KW-0732">Signal</keyword>
<dbReference type="WBParaSite" id="SBAD_0000275501-mRNA-1">
    <property type="protein sequence ID" value="SBAD_0000275501-mRNA-1"/>
    <property type="gene ID" value="SBAD_0000275501"/>
</dbReference>
<dbReference type="InterPro" id="IPR012675">
    <property type="entry name" value="Beta-grasp_dom_sf"/>
</dbReference>
<evidence type="ECO:0000256" key="1">
    <source>
        <dbReference type="SAM" id="SignalP"/>
    </source>
</evidence>
<feature type="chain" id="PRO_5043139984" evidence="1">
    <location>
        <begin position="20"/>
        <end position="73"/>
    </location>
</feature>
<organism evidence="4">
    <name type="scientific">Soboliphyme baturini</name>
    <dbReference type="NCBI Taxonomy" id="241478"/>
    <lineage>
        <taxon>Eukaryota</taxon>
        <taxon>Metazoa</taxon>
        <taxon>Ecdysozoa</taxon>
        <taxon>Nematoda</taxon>
        <taxon>Enoplea</taxon>
        <taxon>Dorylaimia</taxon>
        <taxon>Dioctophymatida</taxon>
        <taxon>Dioctophymatoidea</taxon>
        <taxon>Soboliphymatidae</taxon>
        <taxon>Soboliphyme</taxon>
    </lineage>
</organism>
<keyword evidence="3" id="KW-1185">Reference proteome</keyword>
<dbReference type="EMBL" id="UZAM01007324">
    <property type="protein sequence ID" value="VDO98349.1"/>
    <property type="molecule type" value="Genomic_DNA"/>
</dbReference>
<dbReference type="SUPFAM" id="SSF54285">
    <property type="entry name" value="MoaD/ThiS"/>
    <property type="match status" value="1"/>
</dbReference>
<dbReference type="Gene3D" id="3.10.20.30">
    <property type="match status" value="1"/>
</dbReference>
<dbReference type="Pfam" id="PF02597">
    <property type="entry name" value="ThiS"/>
    <property type="match status" value="1"/>
</dbReference>
<dbReference type="AlphaFoldDB" id="A0A183IG81"/>
<dbReference type="OrthoDB" id="5531344at2759"/>
<dbReference type="InterPro" id="IPR016155">
    <property type="entry name" value="Mopterin_synth/thiamin_S_b"/>
</dbReference>
<sequence>MAIFFILAQTVVIASKIFGKELVEYLTKTFPALRDVIQNCLIAVNMEYIADMHANLKLFEGIEIAVMPPFSGG</sequence>
<reference evidence="4" key="1">
    <citation type="submission" date="2016-06" db="UniProtKB">
        <authorList>
            <consortium name="WormBaseParasite"/>
        </authorList>
    </citation>
    <scope>IDENTIFICATION</scope>
</reference>
<dbReference type="InterPro" id="IPR003749">
    <property type="entry name" value="ThiS/MoaD-like"/>
</dbReference>
<dbReference type="Proteomes" id="UP000270296">
    <property type="component" value="Unassembled WGS sequence"/>
</dbReference>
<evidence type="ECO:0000313" key="3">
    <source>
        <dbReference type="Proteomes" id="UP000270296"/>
    </source>
</evidence>
<name>A0A183IG81_9BILA</name>
<accession>A0A183IG81</accession>